<reference evidence="2" key="1">
    <citation type="journal article" date="2024" name="Proc. Natl. Acad. Sci. U.S.A.">
        <title>Extraordinary preservation of gene collinearity over three hundred million years revealed in homosporous lycophytes.</title>
        <authorList>
            <person name="Li C."/>
            <person name="Wickell D."/>
            <person name="Kuo L.Y."/>
            <person name="Chen X."/>
            <person name="Nie B."/>
            <person name="Liao X."/>
            <person name="Peng D."/>
            <person name="Ji J."/>
            <person name="Jenkins J."/>
            <person name="Williams M."/>
            <person name="Shu S."/>
            <person name="Plott C."/>
            <person name="Barry K."/>
            <person name="Rajasekar S."/>
            <person name="Grimwood J."/>
            <person name="Han X."/>
            <person name="Sun S."/>
            <person name="Hou Z."/>
            <person name="He W."/>
            <person name="Dai G."/>
            <person name="Sun C."/>
            <person name="Schmutz J."/>
            <person name="Leebens-Mack J.H."/>
            <person name="Li F.W."/>
            <person name="Wang L."/>
        </authorList>
    </citation>
    <scope>NUCLEOTIDE SEQUENCE [LARGE SCALE GENOMIC DNA]</scope>
    <source>
        <strain evidence="2">cv. PW_Plant_1</strain>
    </source>
</reference>
<sequence>MEEWLGISAALGSIIFFGSYGYGVGDSPIFLKVETLCCLKRCCACILEAVPIKLPHVVEARVDPVVFQFYKSIACFLTSWLLLLYLPFQFTWWGILGGAMWVFNGIGAILGITWAGIGAAQAIWSGLSVFISYFWGAYVFGEPVESQLLAISALLVMALGMVGVALAAAGKLHLKYFSSFHLPFRSSVQFKKIGVKAGEQEKDLLTSFIGERDTKVAISTDFTHYEVVASLDKKPDSDHFMKGILCAAAVGVVNGSLMVPLKYAHKDVVGAEYLFSFGIGTMGTTLIVTSLYYAFLLLRGKPWPSFQISKASFPALTTGLFWSAGNYCSIYATLYLGMALGWPLVQCQLLISAMWAVFYFKETEGKTAALVLMVSSLTVVLGAIMLSWFGTVG</sequence>
<organism evidence="1 2">
    <name type="scientific">Diphasiastrum complanatum</name>
    <name type="common">Issler's clubmoss</name>
    <name type="synonym">Lycopodium complanatum</name>
    <dbReference type="NCBI Taxonomy" id="34168"/>
    <lineage>
        <taxon>Eukaryota</taxon>
        <taxon>Viridiplantae</taxon>
        <taxon>Streptophyta</taxon>
        <taxon>Embryophyta</taxon>
        <taxon>Tracheophyta</taxon>
        <taxon>Lycopodiopsida</taxon>
        <taxon>Lycopodiales</taxon>
        <taxon>Lycopodiaceae</taxon>
        <taxon>Lycopodioideae</taxon>
        <taxon>Diphasiastrum</taxon>
    </lineage>
</organism>
<evidence type="ECO:0000313" key="1">
    <source>
        <dbReference type="EMBL" id="KAJ7537565.1"/>
    </source>
</evidence>
<keyword evidence="2" id="KW-1185">Reference proteome</keyword>
<dbReference type="Proteomes" id="UP001162992">
    <property type="component" value="Chromosome 11"/>
</dbReference>
<comment type="caution">
    <text evidence="1">The sequence shown here is derived from an EMBL/GenBank/DDBJ whole genome shotgun (WGS) entry which is preliminary data.</text>
</comment>
<protein>
    <submittedName>
        <fullName evidence="1">Uncharacterized protein</fullName>
    </submittedName>
</protein>
<evidence type="ECO:0000313" key="2">
    <source>
        <dbReference type="Proteomes" id="UP001162992"/>
    </source>
</evidence>
<gene>
    <name evidence="1" type="ORF">O6H91_11G011800</name>
</gene>
<proteinExistence type="predicted"/>
<name>A0ACC2C6E3_DIPCM</name>
<accession>A0ACC2C6E3</accession>
<dbReference type="EMBL" id="CM055102">
    <property type="protein sequence ID" value="KAJ7537565.1"/>
    <property type="molecule type" value="Genomic_DNA"/>
</dbReference>